<dbReference type="EMBL" id="BKCJ011304858">
    <property type="protein sequence ID" value="GFD18059.1"/>
    <property type="molecule type" value="Genomic_DNA"/>
</dbReference>
<proteinExistence type="predicted"/>
<gene>
    <name evidence="1" type="ORF">Tci_890028</name>
</gene>
<comment type="caution">
    <text evidence="1">The sequence shown here is derived from an EMBL/GenBank/DDBJ whole genome shotgun (WGS) entry which is preliminary data.</text>
</comment>
<accession>A0A699U9H8</accession>
<evidence type="ECO:0000313" key="1">
    <source>
        <dbReference type="EMBL" id="GFD18059.1"/>
    </source>
</evidence>
<dbReference type="AlphaFoldDB" id="A0A699U9H8"/>
<reference evidence="1" key="1">
    <citation type="journal article" date="2019" name="Sci. Rep.">
        <title>Draft genome of Tanacetum cinerariifolium, the natural source of mosquito coil.</title>
        <authorList>
            <person name="Yamashiro T."/>
            <person name="Shiraishi A."/>
            <person name="Satake H."/>
            <person name="Nakayama K."/>
        </authorList>
    </citation>
    <scope>NUCLEOTIDE SEQUENCE</scope>
</reference>
<organism evidence="1">
    <name type="scientific">Tanacetum cinerariifolium</name>
    <name type="common">Dalmatian daisy</name>
    <name type="synonym">Chrysanthemum cinerariifolium</name>
    <dbReference type="NCBI Taxonomy" id="118510"/>
    <lineage>
        <taxon>Eukaryota</taxon>
        <taxon>Viridiplantae</taxon>
        <taxon>Streptophyta</taxon>
        <taxon>Embryophyta</taxon>
        <taxon>Tracheophyta</taxon>
        <taxon>Spermatophyta</taxon>
        <taxon>Magnoliopsida</taxon>
        <taxon>eudicotyledons</taxon>
        <taxon>Gunneridae</taxon>
        <taxon>Pentapetalae</taxon>
        <taxon>asterids</taxon>
        <taxon>campanulids</taxon>
        <taxon>Asterales</taxon>
        <taxon>Asteraceae</taxon>
        <taxon>Asteroideae</taxon>
        <taxon>Anthemideae</taxon>
        <taxon>Anthemidinae</taxon>
        <taxon>Tanacetum</taxon>
    </lineage>
</organism>
<protein>
    <submittedName>
        <fullName evidence="1">Protein MEI2-like 4</fullName>
    </submittedName>
</protein>
<feature type="non-terminal residue" evidence="1">
    <location>
        <position position="1"/>
    </location>
</feature>
<name>A0A699U9H8_TANCI</name>
<sequence length="46" mass="5157">MCKRLGNRQFNRIGGSLGRSIKLNDNEMQMVPLPTLIHMLNGVTMA</sequence>